<dbReference type="InterPro" id="IPR056640">
    <property type="entry name" value="DUF7738"/>
</dbReference>
<evidence type="ECO:0000313" key="4">
    <source>
        <dbReference type="Proteomes" id="UP001219862"/>
    </source>
</evidence>
<name>A0ABT5KWT1_9BURK</name>
<reference evidence="3 4" key="1">
    <citation type="submission" date="2022-10" db="EMBL/GenBank/DDBJ databases">
        <title>paucibacter sp. hw8 Genome sequencing.</title>
        <authorList>
            <person name="Park S."/>
        </authorList>
    </citation>
    <scope>NUCLEOTIDE SEQUENCE [LARGE SCALE GENOMIC DNA]</scope>
    <source>
        <strain evidence="4">hw8</strain>
    </source>
</reference>
<dbReference type="Pfam" id="PF24880">
    <property type="entry name" value="DUF7738"/>
    <property type="match status" value="1"/>
</dbReference>
<keyword evidence="4" id="KW-1185">Reference proteome</keyword>
<dbReference type="EMBL" id="JAQQXS010000023">
    <property type="protein sequence ID" value="MDC8787261.1"/>
    <property type="molecule type" value="Genomic_DNA"/>
</dbReference>
<accession>A0ABT5KWT1</accession>
<organism evidence="3 4">
    <name type="scientific">Roseateles koreensis</name>
    <dbReference type="NCBI Taxonomy" id="2987526"/>
    <lineage>
        <taxon>Bacteria</taxon>
        <taxon>Pseudomonadati</taxon>
        <taxon>Pseudomonadota</taxon>
        <taxon>Betaproteobacteria</taxon>
        <taxon>Burkholderiales</taxon>
        <taxon>Sphaerotilaceae</taxon>
        <taxon>Roseateles</taxon>
    </lineage>
</organism>
<evidence type="ECO:0000313" key="3">
    <source>
        <dbReference type="EMBL" id="MDC8787261.1"/>
    </source>
</evidence>
<keyword evidence="1" id="KW-0732">Signal</keyword>
<gene>
    <name evidence="3" type="ORF">PRZ01_18895</name>
</gene>
<sequence length="202" mass="23323">MKTLYVIVIRCVIALACALPLAGCGQDLPLPEGVNKDAKPQIIVKQGDIFIDGQKINVRKSGAKDWVAILGESSFTRDHFRHWDMHGLTLSTPMDDEGRRPVDVLGLYLRRDDQWERMFRHDYSGLKNDRPTGTFKGYLEIDGIPIGPNMKREEIERWRKKLGQERLGVDRDLGYYRAGEDHKWAQHYYFDGDGPLIYIEFL</sequence>
<comment type="caution">
    <text evidence="3">The sequence shown here is derived from an EMBL/GenBank/DDBJ whole genome shotgun (WGS) entry which is preliminary data.</text>
</comment>
<dbReference type="Proteomes" id="UP001219862">
    <property type="component" value="Unassembled WGS sequence"/>
</dbReference>
<feature type="chain" id="PRO_5047530914" description="DUF7738 domain-containing protein" evidence="1">
    <location>
        <begin position="19"/>
        <end position="202"/>
    </location>
</feature>
<feature type="signal peptide" evidence="1">
    <location>
        <begin position="1"/>
        <end position="18"/>
    </location>
</feature>
<protein>
    <recommendedName>
        <fullName evidence="2">DUF7738 domain-containing protein</fullName>
    </recommendedName>
</protein>
<evidence type="ECO:0000256" key="1">
    <source>
        <dbReference type="SAM" id="SignalP"/>
    </source>
</evidence>
<feature type="domain" description="DUF7738" evidence="2">
    <location>
        <begin position="42"/>
        <end position="155"/>
    </location>
</feature>
<evidence type="ECO:0000259" key="2">
    <source>
        <dbReference type="Pfam" id="PF24880"/>
    </source>
</evidence>
<dbReference type="RefSeq" id="WP_273598398.1">
    <property type="nucleotide sequence ID" value="NZ_JAQQXS010000023.1"/>
</dbReference>
<proteinExistence type="predicted"/>